<feature type="domain" description="VOC" evidence="2">
    <location>
        <begin position="5"/>
        <end position="133"/>
    </location>
</feature>
<dbReference type="AlphaFoldDB" id="A0A9X3EEM4"/>
<dbReference type="EMBL" id="JAPKNK010000012">
    <property type="protein sequence ID" value="MCX5571735.1"/>
    <property type="molecule type" value="Genomic_DNA"/>
</dbReference>
<evidence type="ECO:0000256" key="1">
    <source>
        <dbReference type="ARBA" id="ARBA00022723"/>
    </source>
</evidence>
<dbReference type="PROSITE" id="PS00934">
    <property type="entry name" value="GLYOXALASE_I_1"/>
    <property type="match status" value="1"/>
</dbReference>
<name>A0A9X3EEM4_9HYPH</name>
<evidence type="ECO:0000259" key="2">
    <source>
        <dbReference type="PROSITE" id="PS51819"/>
    </source>
</evidence>
<dbReference type="GO" id="GO:0046872">
    <property type="term" value="F:metal ion binding"/>
    <property type="evidence" value="ECO:0007669"/>
    <property type="project" value="UniProtKB-KW"/>
</dbReference>
<dbReference type="SUPFAM" id="SSF54593">
    <property type="entry name" value="Glyoxalase/Bleomycin resistance protein/Dihydroxybiphenyl dioxygenase"/>
    <property type="match status" value="1"/>
</dbReference>
<dbReference type="Proteomes" id="UP001144805">
    <property type="component" value="Unassembled WGS sequence"/>
</dbReference>
<dbReference type="GO" id="GO:0004462">
    <property type="term" value="F:lactoylglutathione lyase activity"/>
    <property type="evidence" value="ECO:0007669"/>
    <property type="project" value="InterPro"/>
</dbReference>
<dbReference type="PROSITE" id="PS51819">
    <property type="entry name" value="VOC"/>
    <property type="match status" value="1"/>
</dbReference>
<keyword evidence="1" id="KW-0479">Metal-binding</keyword>
<dbReference type="InterPro" id="IPR018146">
    <property type="entry name" value="Glyoxalase_1_CS"/>
</dbReference>
<gene>
    <name evidence="3" type="ORF">OSH07_21230</name>
</gene>
<dbReference type="RefSeq" id="WP_266340699.1">
    <property type="nucleotide sequence ID" value="NZ_JAPKNK010000012.1"/>
</dbReference>
<dbReference type="Gene3D" id="3.10.180.10">
    <property type="entry name" value="2,3-Dihydroxybiphenyl 1,2-Dioxygenase, domain 1"/>
    <property type="match status" value="1"/>
</dbReference>
<dbReference type="InterPro" id="IPR050383">
    <property type="entry name" value="GlyoxalaseI/FosfomycinResist"/>
</dbReference>
<sequence length="134" mass="15409">MLDLRLHHVSIVVTDLERSVAFYQKAFGLERLPRPPFKTQGAWLDCHGQQIHLILYPQGTYRANEAIDNNDVHFSFHTRDFYAILDHLLAQGFHEGPDTNDPMRLYVLRDGPAGFPQLYLRDPDRNVVEVNGAP</sequence>
<dbReference type="InterPro" id="IPR029068">
    <property type="entry name" value="Glyas_Bleomycin-R_OHBP_Dase"/>
</dbReference>
<comment type="caution">
    <text evidence="3">The sequence shown here is derived from an EMBL/GenBank/DDBJ whole genome shotgun (WGS) entry which is preliminary data.</text>
</comment>
<organism evidence="3 4">
    <name type="scientific">Kaistia nematophila</name>
    <dbReference type="NCBI Taxonomy" id="2994654"/>
    <lineage>
        <taxon>Bacteria</taxon>
        <taxon>Pseudomonadati</taxon>
        <taxon>Pseudomonadota</taxon>
        <taxon>Alphaproteobacteria</taxon>
        <taxon>Hyphomicrobiales</taxon>
        <taxon>Kaistiaceae</taxon>
        <taxon>Kaistia</taxon>
    </lineage>
</organism>
<evidence type="ECO:0000313" key="3">
    <source>
        <dbReference type="EMBL" id="MCX5571735.1"/>
    </source>
</evidence>
<dbReference type="InterPro" id="IPR004360">
    <property type="entry name" value="Glyas_Fos-R_dOase_dom"/>
</dbReference>
<proteinExistence type="predicted"/>
<accession>A0A9X3EEM4</accession>
<dbReference type="InterPro" id="IPR037523">
    <property type="entry name" value="VOC_core"/>
</dbReference>
<protein>
    <submittedName>
        <fullName evidence="3">VOC family protein</fullName>
    </submittedName>
</protein>
<dbReference type="Pfam" id="PF00903">
    <property type="entry name" value="Glyoxalase"/>
    <property type="match status" value="1"/>
</dbReference>
<keyword evidence="4" id="KW-1185">Reference proteome</keyword>
<dbReference type="PANTHER" id="PTHR21366">
    <property type="entry name" value="GLYOXALASE FAMILY PROTEIN"/>
    <property type="match status" value="1"/>
</dbReference>
<evidence type="ECO:0000313" key="4">
    <source>
        <dbReference type="Proteomes" id="UP001144805"/>
    </source>
</evidence>
<reference evidence="3" key="1">
    <citation type="submission" date="2022-11" db="EMBL/GenBank/DDBJ databases">
        <title>Biodiversity and phylogenetic relationships of bacteria.</title>
        <authorList>
            <person name="Machado R.A.R."/>
            <person name="Bhat A."/>
            <person name="Loulou A."/>
            <person name="Kallel S."/>
        </authorList>
    </citation>
    <scope>NUCLEOTIDE SEQUENCE</scope>
    <source>
        <strain evidence="3">K-TC2</strain>
    </source>
</reference>
<dbReference type="PANTHER" id="PTHR21366:SF22">
    <property type="entry name" value="VOC DOMAIN-CONTAINING PROTEIN"/>
    <property type="match status" value="1"/>
</dbReference>